<dbReference type="AlphaFoldDB" id="A0A4Z1TD75"/>
<feature type="compositionally biased region" description="Basic and acidic residues" evidence="5">
    <location>
        <begin position="28"/>
        <end position="43"/>
    </location>
</feature>
<organism evidence="6 7">
    <name type="scientific">Giardia muris</name>
    <dbReference type="NCBI Taxonomy" id="5742"/>
    <lineage>
        <taxon>Eukaryota</taxon>
        <taxon>Metamonada</taxon>
        <taxon>Diplomonadida</taxon>
        <taxon>Hexamitidae</taxon>
        <taxon>Giardiinae</taxon>
        <taxon>Giardia</taxon>
    </lineage>
</organism>
<evidence type="ECO:0000313" key="7">
    <source>
        <dbReference type="Proteomes" id="UP000315496"/>
    </source>
</evidence>
<comment type="subcellular location">
    <subcellularLocation>
        <location evidence="1">Nucleus</location>
        <location evidence="1">Nucleolus</location>
    </subcellularLocation>
</comment>
<gene>
    <name evidence="6" type="ORF">GMRT_12696</name>
</gene>
<evidence type="ECO:0000313" key="6">
    <source>
        <dbReference type="EMBL" id="TNJ30489.1"/>
    </source>
</evidence>
<evidence type="ECO:0000256" key="3">
    <source>
        <dbReference type="ARBA" id="ARBA00022552"/>
    </source>
</evidence>
<dbReference type="OrthoDB" id="29058at2759"/>
<dbReference type="EMBL" id="VDLU01000001">
    <property type="protein sequence ID" value="TNJ30489.1"/>
    <property type="molecule type" value="Genomic_DNA"/>
</dbReference>
<evidence type="ECO:0000256" key="1">
    <source>
        <dbReference type="ARBA" id="ARBA00004604"/>
    </source>
</evidence>
<sequence>MPHSSASNYFKRIEKKERPPPAALGKHTPFERKKDYKVRAERSHARKKMVQELTREAAFRNADEFYHAMENLRTDKGLLLKTYINDNPLQDPNDAIAEVTLEAERRRLVRTLEDTLMRRKATGKHIVFINGDAAVLEHEEEPQEVDLEVQKLREAQEKIEQEFARREARTCAQKSGPVYGHKSAVGADKYGHTLYSVAKRRLR</sequence>
<evidence type="ECO:0000256" key="5">
    <source>
        <dbReference type="SAM" id="MobiDB-lite"/>
    </source>
</evidence>
<dbReference type="Proteomes" id="UP000315496">
    <property type="component" value="Chromosome 1"/>
</dbReference>
<reference evidence="6 7" key="1">
    <citation type="submission" date="2019-05" db="EMBL/GenBank/DDBJ databases">
        <title>The compact genome of Giardia muris reveals important steps in the evolution of intestinal protozoan parasites.</title>
        <authorList>
            <person name="Xu F."/>
            <person name="Jimenez-Gonzalez A."/>
            <person name="Einarsson E."/>
            <person name="Astvaldsson A."/>
            <person name="Peirasmaki D."/>
            <person name="Eckmann L."/>
            <person name="Andersson J.O."/>
            <person name="Svard S.G."/>
            <person name="Jerlstrom-Hultqvist J."/>
        </authorList>
    </citation>
    <scope>NUCLEOTIDE SEQUENCE [LARGE SCALE GENOMIC DNA]</scope>
    <source>
        <strain evidence="6 7">Roberts-Thomson</strain>
    </source>
</reference>
<comment type="caution">
    <text evidence="6">The sequence shown here is derived from an EMBL/GenBank/DDBJ whole genome shotgun (WGS) entry which is preliminary data.</text>
</comment>
<accession>A0A4Z1TD75</accession>
<feature type="region of interest" description="Disordered" evidence="5">
    <location>
        <begin position="1"/>
        <end position="43"/>
    </location>
</feature>
<protein>
    <submittedName>
        <fullName evidence="6">Putative U3 small nucleolar RNA-associated protein 11</fullName>
    </submittedName>
</protein>
<dbReference type="PANTHER" id="PTHR12838:SF0">
    <property type="entry name" value="U3 SMALL NUCLEOLAR RNA-ASSOCIATED PROTEIN 11-RELATED"/>
    <property type="match status" value="1"/>
</dbReference>
<dbReference type="VEuPathDB" id="GiardiaDB:GMRT_12696"/>
<keyword evidence="4" id="KW-0539">Nucleus</keyword>
<dbReference type="GO" id="GO:0032040">
    <property type="term" value="C:small-subunit processome"/>
    <property type="evidence" value="ECO:0007669"/>
    <property type="project" value="InterPro"/>
</dbReference>
<keyword evidence="7" id="KW-1185">Reference proteome</keyword>
<dbReference type="InterPro" id="IPR007144">
    <property type="entry name" value="SSU_processome_Utp11"/>
</dbReference>
<proteinExistence type="inferred from homology"/>
<comment type="similarity">
    <text evidence="2">Belongs to the UTP11 family.</text>
</comment>
<dbReference type="Pfam" id="PF03998">
    <property type="entry name" value="Utp11"/>
    <property type="match status" value="1"/>
</dbReference>
<evidence type="ECO:0000256" key="2">
    <source>
        <dbReference type="ARBA" id="ARBA00008105"/>
    </source>
</evidence>
<evidence type="ECO:0000256" key="4">
    <source>
        <dbReference type="ARBA" id="ARBA00023242"/>
    </source>
</evidence>
<name>A0A4Z1TD75_GIAMU</name>
<dbReference type="PANTHER" id="PTHR12838">
    <property type="entry name" value="U3 SMALL NUCLEOLAR RNA-ASSOCIATED PROTEIN 11"/>
    <property type="match status" value="1"/>
</dbReference>
<dbReference type="GO" id="GO:0006364">
    <property type="term" value="P:rRNA processing"/>
    <property type="evidence" value="ECO:0007669"/>
    <property type="project" value="UniProtKB-KW"/>
</dbReference>
<keyword evidence="3" id="KW-0698">rRNA processing</keyword>